<proteinExistence type="inferred from homology"/>
<dbReference type="GO" id="GO:0008299">
    <property type="term" value="P:isoprenoid biosynthetic process"/>
    <property type="evidence" value="ECO:0007669"/>
    <property type="project" value="InterPro"/>
</dbReference>
<comment type="cofactor">
    <cofactor evidence="1 9">
        <name>heme</name>
        <dbReference type="ChEBI" id="CHEBI:30413"/>
    </cofactor>
</comment>
<dbReference type="Gene3D" id="3.40.50.300">
    <property type="entry name" value="P-loop containing nucleotide triphosphate hydrolases"/>
    <property type="match status" value="1"/>
</dbReference>
<dbReference type="InterPro" id="IPR017972">
    <property type="entry name" value="Cyt_P450_CS"/>
</dbReference>
<dbReference type="GO" id="GO:0020037">
    <property type="term" value="F:heme binding"/>
    <property type="evidence" value="ECO:0007669"/>
    <property type="project" value="InterPro"/>
</dbReference>
<evidence type="ECO:0000256" key="1">
    <source>
        <dbReference type="ARBA" id="ARBA00001971"/>
    </source>
</evidence>
<dbReference type="Proteomes" id="UP001163105">
    <property type="component" value="Unassembled WGS sequence"/>
</dbReference>
<dbReference type="SUPFAM" id="SSF48264">
    <property type="entry name" value="Cytochrome P450"/>
    <property type="match status" value="1"/>
</dbReference>
<evidence type="ECO:0000256" key="9">
    <source>
        <dbReference type="PIRSR" id="PIRSR602403-1"/>
    </source>
</evidence>
<dbReference type="PROSITE" id="PS51257">
    <property type="entry name" value="PROKAR_LIPOPROTEIN"/>
    <property type="match status" value="1"/>
</dbReference>
<dbReference type="PROSITE" id="PS00444">
    <property type="entry name" value="POLYPRENYL_SYNTHASE_2"/>
    <property type="match status" value="1"/>
</dbReference>
<dbReference type="SUPFAM" id="SSF52540">
    <property type="entry name" value="P-loop containing nucleoside triphosphate hydrolases"/>
    <property type="match status" value="1"/>
</dbReference>
<accession>A0AB34FJ47</accession>
<dbReference type="GO" id="GO:0005506">
    <property type="term" value="F:iron ion binding"/>
    <property type="evidence" value="ECO:0007669"/>
    <property type="project" value="InterPro"/>
</dbReference>
<dbReference type="GO" id="GO:0004497">
    <property type="term" value="F:monooxygenase activity"/>
    <property type="evidence" value="ECO:0007669"/>
    <property type="project" value="UniProtKB-KW"/>
</dbReference>
<dbReference type="Pfam" id="PF17784">
    <property type="entry name" value="Sulfotransfer_4"/>
    <property type="match status" value="1"/>
</dbReference>
<keyword evidence="4 9" id="KW-0479">Metal-binding</keyword>
<dbReference type="CDD" id="cd00685">
    <property type="entry name" value="Trans_IPPS_HT"/>
    <property type="match status" value="1"/>
</dbReference>
<evidence type="ECO:0000313" key="11">
    <source>
        <dbReference type="Proteomes" id="UP001163105"/>
    </source>
</evidence>
<dbReference type="GO" id="GO:0016705">
    <property type="term" value="F:oxidoreductase activity, acting on paired donors, with incorporation or reduction of molecular oxygen"/>
    <property type="evidence" value="ECO:0007669"/>
    <property type="project" value="InterPro"/>
</dbReference>
<dbReference type="InterPro" id="IPR001128">
    <property type="entry name" value="Cyt_P450"/>
</dbReference>
<dbReference type="InterPro" id="IPR008949">
    <property type="entry name" value="Isoprenoid_synthase_dom_sf"/>
</dbReference>
<evidence type="ECO:0000256" key="2">
    <source>
        <dbReference type="ARBA" id="ARBA00010617"/>
    </source>
</evidence>
<gene>
    <name evidence="10" type="primary">GGPS1</name>
    <name evidence="10" type="ORF">O9K51_08381</name>
</gene>
<dbReference type="InterPro" id="IPR002403">
    <property type="entry name" value="Cyt_P450_E_grp-IV"/>
</dbReference>
<dbReference type="PROSITE" id="PS00723">
    <property type="entry name" value="POLYPRENYL_SYNTHASE_1"/>
    <property type="match status" value="1"/>
</dbReference>
<dbReference type="AlphaFoldDB" id="A0AB34FJ47"/>
<dbReference type="InterPro" id="IPR036396">
    <property type="entry name" value="Cyt_P450_sf"/>
</dbReference>
<evidence type="ECO:0000256" key="3">
    <source>
        <dbReference type="ARBA" id="ARBA00022679"/>
    </source>
</evidence>
<sequence length="1009" mass="112700">MAKWCGLSDSVLLAIAVVFSCWVFSKFFTGPDLSLIPRAGKGPGFCGLGAAEAKRDFHVNGSKIINEAYRKYKGSAFVVQTLNTERIVLSPRYIEEISRNVPDASFSVADGLRETNLDVVFASSLHIDVCKTQLSQNLHRLIAPLNDEASFWLSQRIPGRAELKAYHTMVRVISATASRMLGGTTVSRNQEWLETAAAYSMDVVSVAMKLRLYPAALRPLIFPWLPGSKILDHHLRTTKFVFSPMFAQRLALQSSEKQGDHEKPADMIQWMVDSASGTDRDPDVLAHNMLFMSMAAVHTSSATAIHALFDLCANPEYMEPLRDEAQGAIREHGWTLAAINTMKKLDSFMKESQRLNQAILMTFNRRVVKTVQLSDVTLPAGSYITMPSDAVARDPEIYTDPETFDGFRFYDKRMSSRADANRHQFATTGPENLAFGYGKTACPGRFFATAQIKVVLANLLLNYDISFPTGQTSRPANVRKGGLGEMKVLALGLPRTGSASLAEALRILGYKNVHHGLNNIDNKSDWLLFDRAADASFSVLPSYSEEVLTRQEWDQVFGSCEAATDLASFFAPQLVQTYPHAKVILTIRDFDAWFNSIDETIIRLLWNPMAEIVVRYAEPLLGVKSTTAGRKLFLGFFEARNVYEIRSNALRVYERHHRTIQNTSGKDVPRLLPGAEANGENGGLLSIAEAIRHSALSDPSTTDSEDVSFSMTEDDALPEGNIKIITGPFDYLRAIPGKNIRGQMIGAFNAWLDVPPASLDVITDTVNMLHIASLLVDDIEDGSSLRRGVPAAHHIFGTPQTINSANYVYFRALQEVQKLSNPKAVEIFTEELLELHLGQGMDLFWRDTLTCPSEKQYLDMVEKKTGGLFRLAVRLMQGEAQRDYVPNCVPLVNILGVLFQIRDDYQNLTDKAYYDSKGMFEDLTEGKFSFPTIHSIRQDRSNLQLLHILKMKTTDLEVKRYAVKRIENTGSLEYTRRVILGLICQARVMSDEIGERNEQVHALLDMLAQ</sequence>
<dbReference type="PROSITE" id="PS00086">
    <property type="entry name" value="CYTOCHROME_P450"/>
    <property type="match status" value="1"/>
</dbReference>
<dbReference type="Gene3D" id="1.10.630.10">
    <property type="entry name" value="Cytochrome P450"/>
    <property type="match status" value="1"/>
</dbReference>
<keyword evidence="3" id="KW-0808">Transferase</keyword>
<dbReference type="InterPro" id="IPR000092">
    <property type="entry name" value="Polyprenyl_synt"/>
</dbReference>
<comment type="caution">
    <text evidence="10">The sequence shown here is derived from an EMBL/GenBank/DDBJ whole genome shotgun (WGS) entry which is preliminary data.</text>
</comment>
<dbReference type="Pfam" id="PF00067">
    <property type="entry name" value="p450"/>
    <property type="match status" value="1"/>
</dbReference>
<dbReference type="Pfam" id="PF00348">
    <property type="entry name" value="polyprenyl_synt"/>
    <property type="match status" value="1"/>
</dbReference>
<dbReference type="GO" id="GO:0004659">
    <property type="term" value="F:prenyltransferase activity"/>
    <property type="evidence" value="ECO:0007669"/>
    <property type="project" value="InterPro"/>
</dbReference>
<dbReference type="InterPro" id="IPR027417">
    <property type="entry name" value="P-loop_NTPase"/>
</dbReference>
<dbReference type="EMBL" id="JAQHRD010000007">
    <property type="protein sequence ID" value="KAJ6438978.1"/>
    <property type="molecule type" value="Genomic_DNA"/>
</dbReference>
<dbReference type="SUPFAM" id="SSF48576">
    <property type="entry name" value="Terpenoid synthases"/>
    <property type="match status" value="1"/>
</dbReference>
<organism evidence="10 11">
    <name type="scientific">Purpureocillium lavendulum</name>
    <dbReference type="NCBI Taxonomy" id="1247861"/>
    <lineage>
        <taxon>Eukaryota</taxon>
        <taxon>Fungi</taxon>
        <taxon>Dikarya</taxon>
        <taxon>Ascomycota</taxon>
        <taxon>Pezizomycotina</taxon>
        <taxon>Sordariomycetes</taxon>
        <taxon>Hypocreomycetidae</taxon>
        <taxon>Hypocreales</taxon>
        <taxon>Ophiocordycipitaceae</taxon>
        <taxon>Purpureocillium</taxon>
    </lineage>
</organism>
<name>A0AB34FJ47_9HYPO</name>
<dbReference type="Gene3D" id="1.10.600.10">
    <property type="entry name" value="Farnesyl Diphosphate Synthase"/>
    <property type="match status" value="1"/>
</dbReference>
<dbReference type="GO" id="GO:0043386">
    <property type="term" value="P:mycotoxin biosynthetic process"/>
    <property type="evidence" value="ECO:0007669"/>
    <property type="project" value="UniProtKB-ARBA"/>
</dbReference>
<evidence type="ECO:0000256" key="6">
    <source>
        <dbReference type="ARBA" id="ARBA00023002"/>
    </source>
</evidence>
<evidence type="ECO:0000256" key="7">
    <source>
        <dbReference type="ARBA" id="ARBA00023004"/>
    </source>
</evidence>
<evidence type="ECO:0000313" key="10">
    <source>
        <dbReference type="EMBL" id="KAJ6438978.1"/>
    </source>
</evidence>
<dbReference type="InterPro" id="IPR040632">
    <property type="entry name" value="Sulfotransfer_4"/>
</dbReference>
<keyword evidence="8" id="KW-0503">Monooxygenase</keyword>
<dbReference type="PRINTS" id="PR00465">
    <property type="entry name" value="EP450IV"/>
</dbReference>
<keyword evidence="7 9" id="KW-0408">Iron</keyword>
<protein>
    <submittedName>
        <fullName evidence="10">Ent-kaurene oxidase-like protein</fullName>
    </submittedName>
</protein>
<evidence type="ECO:0000256" key="8">
    <source>
        <dbReference type="ARBA" id="ARBA00023033"/>
    </source>
</evidence>
<evidence type="ECO:0000256" key="4">
    <source>
        <dbReference type="ARBA" id="ARBA00022723"/>
    </source>
</evidence>
<dbReference type="GO" id="GO:0046165">
    <property type="term" value="P:alcohol biosynthetic process"/>
    <property type="evidence" value="ECO:0007669"/>
    <property type="project" value="UniProtKB-ARBA"/>
</dbReference>
<dbReference type="CDD" id="cd11041">
    <property type="entry name" value="CYP503A1-like"/>
    <property type="match status" value="1"/>
</dbReference>
<feature type="binding site" description="axial binding residue" evidence="9">
    <location>
        <position position="442"/>
    </location>
    <ligand>
        <name>heme</name>
        <dbReference type="ChEBI" id="CHEBI:30413"/>
    </ligand>
    <ligandPart>
        <name>Fe</name>
        <dbReference type="ChEBI" id="CHEBI:18248"/>
    </ligandPart>
</feature>
<reference evidence="10" key="1">
    <citation type="submission" date="2023-01" db="EMBL/GenBank/DDBJ databases">
        <title>The growth and conidiation of Purpureocillium lavendulum are regulated by nitrogen source and histone H3K14 acetylation.</title>
        <authorList>
            <person name="Tang P."/>
            <person name="Han J."/>
            <person name="Zhang C."/>
            <person name="Tang P."/>
            <person name="Qi F."/>
            <person name="Zhang K."/>
            <person name="Liang L."/>
        </authorList>
    </citation>
    <scope>NUCLEOTIDE SEQUENCE</scope>
    <source>
        <strain evidence="10">YMF1.00683</strain>
    </source>
</reference>
<dbReference type="PANTHER" id="PTHR46206">
    <property type="entry name" value="CYTOCHROME P450"/>
    <property type="match status" value="1"/>
</dbReference>
<keyword evidence="6" id="KW-0560">Oxidoreductase</keyword>
<keyword evidence="5" id="KW-0460">Magnesium</keyword>
<dbReference type="InterPro" id="IPR033749">
    <property type="entry name" value="Polyprenyl_synt_CS"/>
</dbReference>
<keyword evidence="11" id="KW-1185">Reference proteome</keyword>
<dbReference type="SFLD" id="SFLDS00005">
    <property type="entry name" value="Isoprenoid_Synthase_Type_I"/>
    <property type="match status" value="1"/>
</dbReference>
<comment type="similarity">
    <text evidence="2">Belongs to the cytochrome P450 family.</text>
</comment>
<keyword evidence="9" id="KW-0349">Heme</keyword>
<evidence type="ECO:0000256" key="5">
    <source>
        <dbReference type="ARBA" id="ARBA00022842"/>
    </source>
</evidence>